<comment type="caution">
    <text evidence="2">The sequence shown here is derived from an EMBL/GenBank/DDBJ whole genome shotgun (WGS) entry which is preliminary data.</text>
</comment>
<sequence length="146" mass="16480">MNQNSTSARSWGTIVTHSDEMAIIYRYVDAFHDDWDLSSQPDRIIIAWRYEDETGMPAPNEREHMEELEAALAPVVEEGGFATLALVSTGENLREWIYYTQSGEEFFNRLNTALASRPKFPIEIRSAADPAWSTYAGFMAALPPST</sequence>
<organism evidence="2 3">
    <name type="scientific">Janthinobacterium lividum</name>
    <dbReference type="NCBI Taxonomy" id="29581"/>
    <lineage>
        <taxon>Bacteria</taxon>
        <taxon>Pseudomonadati</taxon>
        <taxon>Pseudomonadota</taxon>
        <taxon>Betaproteobacteria</taxon>
        <taxon>Burkholderiales</taxon>
        <taxon>Oxalobacteraceae</taxon>
        <taxon>Janthinobacterium</taxon>
    </lineage>
</organism>
<reference evidence="2 3" key="1">
    <citation type="submission" date="2016-10" db="EMBL/GenBank/DDBJ databases">
        <title>Updated version of Genome Assembly of Janthinobacterium lividum ERGS5:01.</title>
        <authorList>
            <person name="Kumar R."/>
            <person name="Acharya V."/>
            <person name="Singh D."/>
        </authorList>
    </citation>
    <scope>NUCLEOTIDE SEQUENCE [LARGE SCALE GENOMIC DNA]</scope>
    <source>
        <strain evidence="2 3">ERGS5:01</strain>
    </source>
</reference>
<evidence type="ECO:0000259" key="1">
    <source>
        <dbReference type="Pfam" id="PF05117"/>
    </source>
</evidence>
<proteinExistence type="predicted"/>
<protein>
    <recommendedName>
        <fullName evidence="1">DUF695 domain-containing protein</fullName>
    </recommendedName>
</protein>
<accession>A0A1E8PQM1</accession>
<evidence type="ECO:0000313" key="2">
    <source>
        <dbReference type="EMBL" id="OFJ48210.1"/>
    </source>
</evidence>
<name>A0A1E8PQM1_9BURK</name>
<dbReference type="InterPro" id="IPR016097">
    <property type="entry name" value="DUF695"/>
</dbReference>
<gene>
    <name evidence="2" type="ORF">BA896_003640</name>
</gene>
<evidence type="ECO:0000313" key="3">
    <source>
        <dbReference type="Proteomes" id="UP000092634"/>
    </source>
</evidence>
<feature type="domain" description="DUF695" evidence="1">
    <location>
        <begin position="10"/>
        <end position="138"/>
    </location>
</feature>
<dbReference type="EMBL" id="MAQB02000001">
    <property type="protein sequence ID" value="OFJ48210.1"/>
    <property type="molecule type" value="Genomic_DNA"/>
</dbReference>
<dbReference type="Proteomes" id="UP000092634">
    <property type="component" value="Unassembled WGS sequence"/>
</dbReference>
<dbReference type="AlphaFoldDB" id="A0A1E8PQM1"/>
<dbReference type="Pfam" id="PF05117">
    <property type="entry name" value="DUF695"/>
    <property type="match status" value="1"/>
</dbReference>